<dbReference type="InterPro" id="IPR006149">
    <property type="entry name" value="EB_dom"/>
</dbReference>
<dbReference type="AlphaFoldDB" id="A0A8J2L1K1"/>
<name>A0A8J2L1K1_9HEXA</name>
<keyword evidence="1" id="KW-1133">Transmembrane helix</keyword>
<dbReference type="EMBL" id="CAJVCH010306989">
    <property type="protein sequence ID" value="CAG7785913.1"/>
    <property type="molecule type" value="Genomic_DNA"/>
</dbReference>
<evidence type="ECO:0000313" key="3">
    <source>
        <dbReference type="EMBL" id="CAG7785913.1"/>
    </source>
</evidence>
<dbReference type="Proteomes" id="UP000708208">
    <property type="component" value="Unassembled WGS sequence"/>
</dbReference>
<feature type="transmembrane region" description="Helical" evidence="1">
    <location>
        <begin position="265"/>
        <end position="287"/>
    </location>
</feature>
<feature type="transmembrane region" description="Helical" evidence="1">
    <location>
        <begin position="422"/>
        <end position="442"/>
    </location>
</feature>
<gene>
    <name evidence="3" type="ORF">AFUS01_LOCUS24508</name>
</gene>
<sequence>MNFIAGTFLILDTNKNFHISGKTWPAKFHRSCSSIFISYEPDIDSMLISETLFAYLPGAPHRTFFQIFSQKLPESDAFKENVKWVQNLVYISSFDAKCWKTYGLGWNKELFEIGQLEMQSSLQVKFTDEVFPKYPNFMGNPMVVLGPPMTESRIQYYLKTGIWEEYMMATIWELISKLNGTFEFQSVFTLPADGKDENGEWDDFTLPLINGEAGLAQMLKPTDENRKVVFWSKPLFYDAVGFLYAHPKKVQFASLAVLIYPFKPMLWFTIGVTFVAVFAAVEIFIFWRNFKLKQASARELVFLKRIQLETNLSNPAWHLTIWSMMSPMIDQNGLDCYTAILKEKNVCLGFKIVLGTIGREFLTDTKGNDLYHLSTDVYFPFIGSIGLSRYFPYNVGCGSVCPLWKRILDKDIVFKMEHLRKFASIVLYISLLSTQILATGLYKEYGEICSPNDKCNPKNLLSCINGVCTCPEPDKILYDSTSLKCVARVGKNCGAIHSKVDGKSSLSLDCGEDAICDDGFCICAEGYFGSIHGNCVRKKVFGETCYHDRECETSYSRPLVCQEGICQCDARFQIYDEERKVCVGLVGSDCNVTSYSNECAEHAECRYGICDCQNGYAETSNGTCENDYGQTCGVNFPCSDIQLACINGRCECQLPLHQVYDKRLKECVSLVSGPCTMVNQTRDDATESDRESKGVLRVEQVCVKNSECVDKGYYNECNCKAGYVQTKEGTCAPGYGEVCEADECDPITPLYCRNGECDCYDMFQVYDRSARKCVGLVGSRCTVRDAHCVEFASCVLQPNTQEYGKCICDKYAHEIENRTCVYPLK</sequence>
<keyword evidence="4" id="KW-1185">Reference proteome</keyword>
<proteinExistence type="predicted"/>
<comment type="caution">
    <text evidence="3">The sequence shown here is derived from an EMBL/GenBank/DDBJ whole genome shotgun (WGS) entry which is preliminary data.</text>
</comment>
<dbReference type="Pfam" id="PF01683">
    <property type="entry name" value="EB"/>
    <property type="match status" value="1"/>
</dbReference>
<dbReference type="OrthoDB" id="409374at2759"/>
<keyword evidence="1" id="KW-0812">Transmembrane</keyword>
<dbReference type="PANTHER" id="PTHR39069">
    <property type="entry name" value="ECDYSONE-INDUCIBLE GENE E1, ISOFORM A"/>
    <property type="match status" value="1"/>
</dbReference>
<feature type="domain" description="EB" evidence="2">
    <location>
        <begin position="530"/>
        <end position="574"/>
    </location>
</feature>
<evidence type="ECO:0000313" key="4">
    <source>
        <dbReference type="Proteomes" id="UP000708208"/>
    </source>
</evidence>
<organism evidence="3 4">
    <name type="scientific">Allacma fusca</name>
    <dbReference type="NCBI Taxonomy" id="39272"/>
    <lineage>
        <taxon>Eukaryota</taxon>
        <taxon>Metazoa</taxon>
        <taxon>Ecdysozoa</taxon>
        <taxon>Arthropoda</taxon>
        <taxon>Hexapoda</taxon>
        <taxon>Collembola</taxon>
        <taxon>Symphypleona</taxon>
        <taxon>Sminthuridae</taxon>
        <taxon>Allacma</taxon>
    </lineage>
</organism>
<accession>A0A8J2L1K1</accession>
<evidence type="ECO:0000259" key="2">
    <source>
        <dbReference type="Pfam" id="PF01683"/>
    </source>
</evidence>
<protein>
    <recommendedName>
        <fullName evidence="2">EB domain-containing protein</fullName>
    </recommendedName>
</protein>
<dbReference type="PANTHER" id="PTHR39069:SF8">
    <property type="entry name" value="FI17111P1"/>
    <property type="match status" value="1"/>
</dbReference>
<evidence type="ECO:0000256" key="1">
    <source>
        <dbReference type="SAM" id="Phobius"/>
    </source>
</evidence>
<reference evidence="3" key="1">
    <citation type="submission" date="2021-06" db="EMBL/GenBank/DDBJ databases">
        <authorList>
            <person name="Hodson N. C."/>
            <person name="Mongue J. A."/>
            <person name="Jaron S. K."/>
        </authorList>
    </citation>
    <scope>NUCLEOTIDE SEQUENCE</scope>
</reference>
<keyword evidence="1" id="KW-0472">Membrane</keyword>